<gene>
    <name evidence="2" type="ORF">WMY93_023983</name>
</gene>
<feature type="compositionally biased region" description="Polar residues" evidence="1">
    <location>
        <begin position="1"/>
        <end position="18"/>
    </location>
</feature>
<organism evidence="2 3">
    <name type="scientific">Mugilogobius chulae</name>
    <name type="common">yellowstripe goby</name>
    <dbReference type="NCBI Taxonomy" id="88201"/>
    <lineage>
        <taxon>Eukaryota</taxon>
        <taxon>Metazoa</taxon>
        <taxon>Chordata</taxon>
        <taxon>Craniata</taxon>
        <taxon>Vertebrata</taxon>
        <taxon>Euteleostomi</taxon>
        <taxon>Actinopterygii</taxon>
        <taxon>Neopterygii</taxon>
        <taxon>Teleostei</taxon>
        <taxon>Neoteleostei</taxon>
        <taxon>Acanthomorphata</taxon>
        <taxon>Gobiaria</taxon>
        <taxon>Gobiiformes</taxon>
        <taxon>Gobioidei</taxon>
        <taxon>Gobiidae</taxon>
        <taxon>Gobionellinae</taxon>
        <taxon>Mugilogobius</taxon>
    </lineage>
</organism>
<accession>A0AAW0NGV7</accession>
<evidence type="ECO:0000313" key="3">
    <source>
        <dbReference type="Proteomes" id="UP001460270"/>
    </source>
</evidence>
<feature type="region of interest" description="Disordered" evidence="1">
    <location>
        <begin position="1"/>
        <end position="20"/>
    </location>
</feature>
<reference evidence="3" key="1">
    <citation type="submission" date="2024-04" db="EMBL/GenBank/DDBJ databases">
        <title>Salinicola lusitanus LLJ914,a marine bacterium isolated from the Okinawa Trough.</title>
        <authorList>
            <person name="Li J."/>
        </authorList>
    </citation>
    <scope>NUCLEOTIDE SEQUENCE [LARGE SCALE GENOMIC DNA]</scope>
</reference>
<dbReference type="AlphaFoldDB" id="A0AAW0NGV7"/>
<dbReference type="EMBL" id="JBBPFD010000017">
    <property type="protein sequence ID" value="KAK7892020.1"/>
    <property type="molecule type" value="Genomic_DNA"/>
</dbReference>
<proteinExistence type="predicted"/>
<sequence>MSHSQETRNGQLQRNQRGLVTRASRASVRRGWLLLCIISHVLCVYHQDGGPTSLPLSPFCLVHPQTSDCCIHSTGSSDHRIPQLQRSPHSTEGIICELGRRMLKGGERCWHIVREKTVALLALYSTLCFTSHHPCRHARTQTSRSSLQ</sequence>
<comment type="caution">
    <text evidence="2">The sequence shown here is derived from an EMBL/GenBank/DDBJ whole genome shotgun (WGS) entry which is preliminary data.</text>
</comment>
<evidence type="ECO:0000313" key="2">
    <source>
        <dbReference type="EMBL" id="KAK7892020.1"/>
    </source>
</evidence>
<dbReference type="Proteomes" id="UP001460270">
    <property type="component" value="Unassembled WGS sequence"/>
</dbReference>
<name>A0AAW0NGV7_9GOBI</name>
<evidence type="ECO:0000256" key="1">
    <source>
        <dbReference type="SAM" id="MobiDB-lite"/>
    </source>
</evidence>
<keyword evidence="3" id="KW-1185">Reference proteome</keyword>
<protein>
    <submittedName>
        <fullName evidence="2">Uncharacterized protein</fullName>
    </submittedName>
</protein>